<keyword evidence="2" id="KW-0472">Membrane</keyword>
<organism evidence="3 4">
    <name type="scientific">Collybiopsis luxurians FD-317 M1</name>
    <dbReference type="NCBI Taxonomy" id="944289"/>
    <lineage>
        <taxon>Eukaryota</taxon>
        <taxon>Fungi</taxon>
        <taxon>Dikarya</taxon>
        <taxon>Basidiomycota</taxon>
        <taxon>Agaricomycotina</taxon>
        <taxon>Agaricomycetes</taxon>
        <taxon>Agaricomycetidae</taxon>
        <taxon>Agaricales</taxon>
        <taxon>Marasmiineae</taxon>
        <taxon>Omphalotaceae</taxon>
        <taxon>Collybiopsis</taxon>
        <taxon>Collybiopsis luxurians</taxon>
    </lineage>
</organism>
<name>A0A0D0D292_9AGAR</name>
<feature type="region of interest" description="Disordered" evidence="1">
    <location>
        <begin position="70"/>
        <end position="90"/>
    </location>
</feature>
<feature type="compositionally biased region" description="Low complexity" evidence="1">
    <location>
        <begin position="71"/>
        <end position="80"/>
    </location>
</feature>
<gene>
    <name evidence="3" type="ORF">GYMLUDRAFT_57568</name>
</gene>
<protein>
    <submittedName>
        <fullName evidence="3">Uncharacterized protein</fullName>
    </submittedName>
</protein>
<evidence type="ECO:0000313" key="4">
    <source>
        <dbReference type="Proteomes" id="UP000053593"/>
    </source>
</evidence>
<evidence type="ECO:0000313" key="3">
    <source>
        <dbReference type="EMBL" id="KIK63338.1"/>
    </source>
</evidence>
<keyword evidence="4" id="KW-1185">Reference proteome</keyword>
<dbReference type="EMBL" id="KN834764">
    <property type="protein sequence ID" value="KIK63338.1"/>
    <property type="molecule type" value="Genomic_DNA"/>
</dbReference>
<dbReference type="HOGENOM" id="CLU_489198_0_0_1"/>
<feature type="transmembrane region" description="Helical" evidence="2">
    <location>
        <begin position="510"/>
        <end position="530"/>
    </location>
</feature>
<keyword evidence="2" id="KW-0812">Transmembrane</keyword>
<evidence type="ECO:0000256" key="1">
    <source>
        <dbReference type="SAM" id="MobiDB-lite"/>
    </source>
</evidence>
<evidence type="ECO:0000256" key="2">
    <source>
        <dbReference type="SAM" id="Phobius"/>
    </source>
</evidence>
<reference evidence="3 4" key="1">
    <citation type="submission" date="2014-04" db="EMBL/GenBank/DDBJ databases">
        <title>Evolutionary Origins and Diversification of the Mycorrhizal Mutualists.</title>
        <authorList>
            <consortium name="DOE Joint Genome Institute"/>
            <consortium name="Mycorrhizal Genomics Consortium"/>
            <person name="Kohler A."/>
            <person name="Kuo A."/>
            <person name="Nagy L.G."/>
            <person name="Floudas D."/>
            <person name="Copeland A."/>
            <person name="Barry K.W."/>
            <person name="Cichocki N."/>
            <person name="Veneault-Fourrey C."/>
            <person name="LaButti K."/>
            <person name="Lindquist E.A."/>
            <person name="Lipzen A."/>
            <person name="Lundell T."/>
            <person name="Morin E."/>
            <person name="Murat C."/>
            <person name="Riley R."/>
            <person name="Ohm R."/>
            <person name="Sun H."/>
            <person name="Tunlid A."/>
            <person name="Henrissat B."/>
            <person name="Grigoriev I.V."/>
            <person name="Hibbett D.S."/>
            <person name="Martin F."/>
        </authorList>
    </citation>
    <scope>NUCLEOTIDE SEQUENCE [LARGE SCALE GENOMIC DNA]</scope>
    <source>
        <strain evidence="3 4">FD-317 M1</strain>
    </source>
</reference>
<dbReference type="Proteomes" id="UP000053593">
    <property type="component" value="Unassembled WGS sequence"/>
</dbReference>
<proteinExistence type="predicted"/>
<sequence length="557" mass="63482">MNPHSRNLVSTLAQIIFKFWHILRRFFLRLSQKLSKAVGRKKPATLLTLLRAESDSTTFTIKSGQFCASETPPSTAVQSPTPVPPVQSSDINQDMRYIPLAKSDATTHVPDTSPSVSSEGNVTTVAVTELKAQSNKIGPLFYAIAPSEFERYERSDTVPVRSLRWRESERMDEAFTPRRGAIFSLETRNLFNKVIMSQVEKFLEQVVEFVLQHQQEFSIHFDARTVDLVLDITYVNDSDLVCGYYFAHHQNRMIFWAEDFPASRRLWSDMKGVTSKLHILHAMQAQYWLVSDKFLVISKLTEDREHCSLFPCSRPLSQEIIEQVRDILIHAIAAICIFNLRIKPILSYSLDSLISKTAIHPYSTQQMESMLAIIPTILPSETDCGGLSRTVYRILKIFTKEQFFHFHGEPTARLDFGRSVYNRAASSTAPYWFHFLAAVCLCAPYQHLDQIKGMFSDSLLSYPRWTQFTQKMVEEWTDLTLYSTVMLNANIAFLSVQSIDSIPSQSPIKVAIYISGITSLGSITVGLLLLRRTRSKELEKNASYKFVSRLSVKDPDI</sequence>
<dbReference type="AlphaFoldDB" id="A0A0D0D292"/>
<accession>A0A0D0D292</accession>
<dbReference type="OrthoDB" id="2657661at2759"/>
<keyword evidence="2" id="KW-1133">Transmembrane helix</keyword>